<evidence type="ECO:0008006" key="3">
    <source>
        <dbReference type="Google" id="ProtNLM"/>
    </source>
</evidence>
<name>A0A2Z2NXP0_9GAMM</name>
<dbReference type="OrthoDB" id="190426at2"/>
<dbReference type="Proteomes" id="UP000250079">
    <property type="component" value="Chromosome"/>
</dbReference>
<evidence type="ECO:0000313" key="2">
    <source>
        <dbReference type="Proteomes" id="UP000250079"/>
    </source>
</evidence>
<dbReference type="InterPro" id="IPR024992">
    <property type="entry name" value="DUF3891"/>
</dbReference>
<proteinExistence type="predicted"/>
<accession>A0A2Z2NXP0</accession>
<organism evidence="1 2">
    <name type="scientific">Granulosicoccus antarcticus IMCC3135</name>
    <dbReference type="NCBI Taxonomy" id="1192854"/>
    <lineage>
        <taxon>Bacteria</taxon>
        <taxon>Pseudomonadati</taxon>
        <taxon>Pseudomonadota</taxon>
        <taxon>Gammaproteobacteria</taxon>
        <taxon>Chromatiales</taxon>
        <taxon>Granulosicoccaceae</taxon>
        <taxon>Granulosicoccus</taxon>
    </lineage>
</organism>
<sequence>MFVSKSRSVVYPQSEHARLAGTIAQLWGNEKFRQPQLPFNAFCTGVALHDFGYGLLDTHDILGMEAAERHRTFEALMQMRFSDHIAEIVAKTHVARLMNMAGLSELEQRCRLLLKDLIAKSGIPESVFQDADMITRLCDSVAFDFCFERVTTGSVAVLADNADGNRIDVRYEINFQHTESADGMGYTVGTISLEPWPLSCESVRGYLLAYEGSGYPQVLNPHRVEFEVFAGSE</sequence>
<reference evidence="1 2" key="1">
    <citation type="submission" date="2016-12" db="EMBL/GenBank/DDBJ databases">
        <authorList>
            <person name="Song W.-J."/>
            <person name="Kurnit D.M."/>
        </authorList>
    </citation>
    <scope>NUCLEOTIDE SEQUENCE [LARGE SCALE GENOMIC DNA]</scope>
    <source>
        <strain evidence="1 2">IMCC3135</strain>
    </source>
</reference>
<dbReference type="Pfam" id="PF13030">
    <property type="entry name" value="DUF3891"/>
    <property type="match status" value="1"/>
</dbReference>
<gene>
    <name evidence="1" type="ORF">IMCC3135_30815</name>
</gene>
<evidence type="ECO:0000313" key="1">
    <source>
        <dbReference type="EMBL" id="ASJ76212.1"/>
    </source>
</evidence>
<dbReference type="AlphaFoldDB" id="A0A2Z2NXP0"/>
<dbReference type="RefSeq" id="WP_088921014.1">
    <property type="nucleotide sequence ID" value="NZ_CP018632.1"/>
</dbReference>
<keyword evidence="2" id="KW-1185">Reference proteome</keyword>
<dbReference type="KEGG" id="gai:IMCC3135_30815"/>
<dbReference type="EMBL" id="CP018632">
    <property type="protein sequence ID" value="ASJ76212.1"/>
    <property type="molecule type" value="Genomic_DNA"/>
</dbReference>
<protein>
    <recommendedName>
        <fullName evidence="3">HD domain-containing protein</fullName>
    </recommendedName>
</protein>